<organism evidence="2 3">
    <name type="scientific">Parazoarcus communis SWub3 = DSM 12120</name>
    <dbReference type="NCBI Taxonomy" id="1121029"/>
    <lineage>
        <taxon>Bacteria</taxon>
        <taxon>Pseudomonadati</taxon>
        <taxon>Pseudomonadota</taxon>
        <taxon>Betaproteobacteria</taxon>
        <taxon>Rhodocyclales</taxon>
        <taxon>Zoogloeaceae</taxon>
        <taxon>Parazoarcus</taxon>
    </lineage>
</organism>
<evidence type="ECO:0000256" key="1">
    <source>
        <dbReference type="SAM" id="SignalP"/>
    </source>
</evidence>
<feature type="chain" id="PRO_5016252614" description="SH3 domain-containing protein" evidence="1">
    <location>
        <begin position="33"/>
        <end position="301"/>
    </location>
</feature>
<name>A0A323USR2_9RHOO</name>
<evidence type="ECO:0008006" key="4">
    <source>
        <dbReference type="Google" id="ProtNLM"/>
    </source>
</evidence>
<evidence type="ECO:0000313" key="2">
    <source>
        <dbReference type="EMBL" id="PZA15073.1"/>
    </source>
</evidence>
<dbReference type="EMBL" id="QKOE01000018">
    <property type="protein sequence ID" value="PZA15073.1"/>
    <property type="molecule type" value="Genomic_DNA"/>
</dbReference>
<gene>
    <name evidence="2" type="ORF">DNK49_18930</name>
</gene>
<protein>
    <recommendedName>
        <fullName evidence="4">SH3 domain-containing protein</fullName>
    </recommendedName>
</protein>
<dbReference type="RefSeq" id="WP_110528307.1">
    <property type="nucleotide sequence ID" value="NZ_QKOE01000018.1"/>
</dbReference>
<dbReference type="OrthoDB" id="8758863at2"/>
<accession>A0A323USR2</accession>
<sequence length="301" mass="33296">MSKPNILSRVVSILAFGLAHLLAAAAPTNGQAAIIVPAASGILHDATRSAQTGRIEFSGDARLSGVLQAYWVPSWPDGKTEQRTLFLRFFPDRRSLDALPSIADDGRPPASPTIIQLYRGTPTAGDVFDTEFPLEAAIPILDQFFPSVPPEFFRYREGYALTHVRLRVRHLSSLIECDRRFFFSDFSSIGRTVADIPAFRLQETVRQAEQEAGCAGRAPYYEYYQLKPGAPDRSVVLRQTPDADSDAVMQLDAGSQVLKLRTVNDEWVEVEVLRSALPAAVKSTEQSSRGYVRRGELQVIN</sequence>
<keyword evidence="3" id="KW-1185">Reference proteome</keyword>
<evidence type="ECO:0000313" key="3">
    <source>
        <dbReference type="Proteomes" id="UP000248259"/>
    </source>
</evidence>
<proteinExistence type="predicted"/>
<dbReference type="AlphaFoldDB" id="A0A323USR2"/>
<dbReference type="Proteomes" id="UP000248259">
    <property type="component" value="Unassembled WGS sequence"/>
</dbReference>
<reference evidence="2 3" key="1">
    <citation type="submission" date="2018-06" db="EMBL/GenBank/DDBJ databases">
        <title>Azoarcus communis strain SWub3 genome.</title>
        <authorList>
            <person name="Zorraquino Salvo V."/>
            <person name="Toubiana D."/>
            <person name="Blumwald E."/>
        </authorList>
    </citation>
    <scope>NUCLEOTIDE SEQUENCE [LARGE SCALE GENOMIC DNA]</scope>
    <source>
        <strain evidence="2 3">SWub3</strain>
    </source>
</reference>
<feature type="signal peptide" evidence="1">
    <location>
        <begin position="1"/>
        <end position="32"/>
    </location>
</feature>
<comment type="caution">
    <text evidence="2">The sequence shown here is derived from an EMBL/GenBank/DDBJ whole genome shotgun (WGS) entry which is preliminary data.</text>
</comment>
<keyword evidence="1" id="KW-0732">Signal</keyword>